<dbReference type="RefSeq" id="WP_148809970.1">
    <property type="nucleotide sequence ID" value="NZ_CP042243.1"/>
</dbReference>
<evidence type="ECO:0000313" key="2">
    <source>
        <dbReference type="EMBL" id="QEK12834.1"/>
    </source>
</evidence>
<dbReference type="EMBL" id="CP042243">
    <property type="protein sequence ID" value="QEK12834.1"/>
    <property type="molecule type" value="Genomic_DNA"/>
</dbReference>
<dbReference type="KEGG" id="crs:FQB35_11145"/>
<dbReference type="GO" id="GO:0005525">
    <property type="term" value="F:GTP binding"/>
    <property type="evidence" value="ECO:0007669"/>
    <property type="project" value="InterPro"/>
</dbReference>
<dbReference type="Proteomes" id="UP000324646">
    <property type="component" value="Chromosome"/>
</dbReference>
<sequence>MGLTCQSCGKALLNEQLNIKVGGNEKFIVALAGNPNVGKSTVFNALTGLKQHTGNWPGKTVTNARGSYTYKNRKFTLVDLPGTYSLLANSVEEQVARDFICFGKPNATIVVTDATCLERNLNLVLQVMELTDNIILCVNLMDEAKRKGISVNIQALQEILGVPVVGTTARNGKGLNQLMDKVYNIALGLEKTSPKKPVYNEAIEKEVEHLIPKLKNILDDKLDPRWVALKLLEGDQTILDSINQFLYKNTHKEVVCFYGS</sequence>
<protein>
    <submittedName>
        <fullName evidence="2">Iron transporter FeoB</fullName>
    </submittedName>
</protein>
<organism evidence="2 3">
    <name type="scientific">Crassaminicella thermophila</name>
    <dbReference type="NCBI Taxonomy" id="2599308"/>
    <lineage>
        <taxon>Bacteria</taxon>
        <taxon>Bacillati</taxon>
        <taxon>Bacillota</taxon>
        <taxon>Clostridia</taxon>
        <taxon>Eubacteriales</taxon>
        <taxon>Clostridiaceae</taxon>
        <taxon>Crassaminicella</taxon>
    </lineage>
</organism>
<dbReference type="Pfam" id="PF17910">
    <property type="entry name" value="FeoB_Cyto"/>
    <property type="match status" value="1"/>
</dbReference>
<dbReference type="InterPro" id="IPR041069">
    <property type="entry name" value="FeoB_Cyto"/>
</dbReference>
<dbReference type="SUPFAM" id="SSF52540">
    <property type="entry name" value="P-loop containing nucleoside triphosphate hydrolases"/>
    <property type="match status" value="1"/>
</dbReference>
<dbReference type="InterPro" id="IPR050860">
    <property type="entry name" value="FeoB_GTPase"/>
</dbReference>
<feature type="domain" description="FeoB-type G" evidence="1">
    <location>
        <begin position="26"/>
        <end position="188"/>
    </location>
</feature>
<dbReference type="GO" id="GO:0005886">
    <property type="term" value="C:plasma membrane"/>
    <property type="evidence" value="ECO:0007669"/>
    <property type="project" value="TreeGrafter"/>
</dbReference>
<dbReference type="Pfam" id="PF02421">
    <property type="entry name" value="FeoB_N"/>
    <property type="match status" value="1"/>
</dbReference>
<gene>
    <name evidence="2" type="ORF">FQB35_11145</name>
</gene>
<dbReference type="CDD" id="cd01879">
    <property type="entry name" value="FeoB"/>
    <property type="match status" value="1"/>
</dbReference>
<dbReference type="OrthoDB" id="9809127at2"/>
<dbReference type="Gene3D" id="3.40.50.300">
    <property type="entry name" value="P-loop containing nucleotide triphosphate hydrolases"/>
    <property type="match status" value="1"/>
</dbReference>
<dbReference type="PROSITE" id="PS51711">
    <property type="entry name" value="G_FEOB"/>
    <property type="match status" value="1"/>
</dbReference>
<accession>A0A5C0SHE0</accession>
<dbReference type="PANTHER" id="PTHR43185">
    <property type="entry name" value="FERROUS IRON TRANSPORT PROTEIN B"/>
    <property type="match status" value="1"/>
</dbReference>
<reference evidence="2 3" key="1">
    <citation type="submission" date="2019-07" db="EMBL/GenBank/DDBJ databases">
        <title>Complete genome of Crassaminicella thermophila SY095.</title>
        <authorList>
            <person name="Li X."/>
        </authorList>
    </citation>
    <scope>NUCLEOTIDE SEQUENCE [LARGE SCALE GENOMIC DNA]</scope>
    <source>
        <strain evidence="2 3">SY095</strain>
    </source>
</reference>
<dbReference type="FunFam" id="3.40.50.300:FF:000969">
    <property type="entry name" value="Ferrous iron transporter B"/>
    <property type="match status" value="1"/>
</dbReference>
<evidence type="ECO:0000313" key="3">
    <source>
        <dbReference type="Proteomes" id="UP000324646"/>
    </source>
</evidence>
<dbReference type="InterPro" id="IPR027417">
    <property type="entry name" value="P-loop_NTPase"/>
</dbReference>
<keyword evidence="3" id="KW-1185">Reference proteome</keyword>
<dbReference type="PANTHER" id="PTHR43185:SF1">
    <property type="entry name" value="FE(2+) TRANSPORTER FEOB"/>
    <property type="match status" value="1"/>
</dbReference>
<dbReference type="GO" id="GO:0015093">
    <property type="term" value="F:ferrous iron transmembrane transporter activity"/>
    <property type="evidence" value="ECO:0007669"/>
    <property type="project" value="TreeGrafter"/>
</dbReference>
<dbReference type="InterPro" id="IPR030389">
    <property type="entry name" value="G_FEOB_dom"/>
</dbReference>
<name>A0A5C0SHE0_CRATE</name>
<dbReference type="AlphaFoldDB" id="A0A5C0SHE0"/>
<evidence type="ECO:0000259" key="1">
    <source>
        <dbReference type="PROSITE" id="PS51711"/>
    </source>
</evidence>
<dbReference type="Gene3D" id="1.10.287.1770">
    <property type="match status" value="1"/>
</dbReference>
<proteinExistence type="predicted"/>